<dbReference type="EMBL" id="FQZG01000007">
    <property type="protein sequence ID" value="SHI50361.1"/>
    <property type="molecule type" value="Genomic_DNA"/>
</dbReference>
<dbReference type="Proteomes" id="UP000184512">
    <property type="component" value="Unassembled WGS sequence"/>
</dbReference>
<dbReference type="RefSeq" id="WP_073185976.1">
    <property type="nucleotide sequence ID" value="NZ_FQZG01000007.1"/>
</dbReference>
<name>A0A1M6BNN3_9ACTN</name>
<evidence type="ECO:0000256" key="1">
    <source>
        <dbReference type="SAM" id="MobiDB-lite"/>
    </source>
</evidence>
<protein>
    <submittedName>
        <fullName evidence="2">Uncharacterized protein</fullName>
    </submittedName>
</protein>
<dbReference type="AlphaFoldDB" id="A0A1M6BNN3"/>
<evidence type="ECO:0000313" key="3">
    <source>
        <dbReference type="Proteomes" id="UP000184512"/>
    </source>
</evidence>
<dbReference type="OrthoDB" id="3732531at2"/>
<organism evidence="2 3">
    <name type="scientific">Tessaracoccus bendigoensis DSM 12906</name>
    <dbReference type="NCBI Taxonomy" id="1123357"/>
    <lineage>
        <taxon>Bacteria</taxon>
        <taxon>Bacillati</taxon>
        <taxon>Actinomycetota</taxon>
        <taxon>Actinomycetes</taxon>
        <taxon>Propionibacteriales</taxon>
        <taxon>Propionibacteriaceae</taxon>
        <taxon>Tessaracoccus</taxon>
    </lineage>
</organism>
<sequence>MTIDQHTTPDPEPPAAPRRDLPAEGGASAPEAVQAADVDRGSRDTKELEVERPARGVDWVRPSDLLSRASGALARSGIDFQAGLAQRARSGIVAGAKASASRVRRLAPLSAFGRGEPAVEQRGLERT</sequence>
<accession>A0A1M6BNN3</accession>
<gene>
    <name evidence="2" type="ORF">SAMN02745244_00496</name>
</gene>
<dbReference type="STRING" id="1123357.SAMN02745244_00496"/>
<keyword evidence="3" id="KW-1185">Reference proteome</keyword>
<evidence type="ECO:0000313" key="2">
    <source>
        <dbReference type="EMBL" id="SHI50361.1"/>
    </source>
</evidence>
<feature type="compositionally biased region" description="Basic and acidic residues" evidence="1">
    <location>
        <begin position="37"/>
        <end position="52"/>
    </location>
</feature>
<proteinExistence type="predicted"/>
<feature type="region of interest" description="Disordered" evidence="1">
    <location>
        <begin position="1"/>
        <end position="52"/>
    </location>
</feature>
<reference evidence="2 3" key="1">
    <citation type="submission" date="2016-11" db="EMBL/GenBank/DDBJ databases">
        <authorList>
            <person name="Jaros S."/>
            <person name="Januszkiewicz K."/>
            <person name="Wedrychowicz H."/>
        </authorList>
    </citation>
    <scope>NUCLEOTIDE SEQUENCE [LARGE SCALE GENOMIC DNA]</scope>
    <source>
        <strain evidence="2 3">DSM 12906</strain>
    </source>
</reference>